<comment type="catalytic activity">
    <reaction evidence="6">
        <text>L-aspartate + NAD(+) + H2O = oxaloacetate + NH4(+) + NADH + H(+)</text>
        <dbReference type="Rhea" id="RHEA:11788"/>
        <dbReference type="ChEBI" id="CHEBI:15377"/>
        <dbReference type="ChEBI" id="CHEBI:15378"/>
        <dbReference type="ChEBI" id="CHEBI:16452"/>
        <dbReference type="ChEBI" id="CHEBI:28938"/>
        <dbReference type="ChEBI" id="CHEBI:29991"/>
        <dbReference type="ChEBI" id="CHEBI:57540"/>
        <dbReference type="ChEBI" id="CHEBI:57945"/>
        <dbReference type="EC" id="1.4.1.21"/>
    </reaction>
</comment>
<feature type="active site" evidence="6">
    <location>
        <position position="203"/>
    </location>
</feature>
<comment type="miscellaneous">
    <text evidence="6">The iminoaspartate product is unstable in aqueous solution and can decompose to oxaloacetate and ammonia.</text>
</comment>
<protein>
    <recommendedName>
        <fullName evidence="6">L-aspartate dehydrogenase</fullName>
        <ecNumber evidence="6">1.4.1.21</ecNumber>
    </recommendedName>
</protein>
<dbReference type="InterPro" id="IPR002811">
    <property type="entry name" value="Asp_DH"/>
</dbReference>
<keyword evidence="4 6" id="KW-0560">Oxidoreductase</keyword>
<evidence type="ECO:0000256" key="2">
    <source>
        <dbReference type="ARBA" id="ARBA00022642"/>
    </source>
</evidence>
<keyword evidence="3 6" id="KW-0521">NADP</keyword>
<evidence type="ECO:0000313" key="10">
    <source>
        <dbReference type="Proteomes" id="UP000730161"/>
    </source>
</evidence>
<dbReference type="GO" id="GO:0009435">
    <property type="term" value="P:NAD+ biosynthetic process"/>
    <property type="evidence" value="ECO:0007669"/>
    <property type="project" value="UniProtKB-UniRule"/>
</dbReference>
<evidence type="ECO:0000259" key="8">
    <source>
        <dbReference type="Pfam" id="PF03447"/>
    </source>
</evidence>
<dbReference type="Proteomes" id="UP000730161">
    <property type="component" value="Unassembled WGS sequence"/>
</dbReference>
<dbReference type="EC" id="1.4.1.21" evidence="6"/>
<dbReference type="EMBL" id="JWHL01000008">
    <property type="protein sequence ID" value="MBR1369118.1"/>
    <property type="molecule type" value="Genomic_DNA"/>
</dbReference>
<feature type="domain" description="Aspartate/homoserine dehydrogenase NAD-binding" evidence="8">
    <location>
        <begin position="8"/>
        <end position="116"/>
    </location>
</feature>
<evidence type="ECO:0000256" key="6">
    <source>
        <dbReference type="HAMAP-Rule" id="MF_01265"/>
    </source>
</evidence>
<comment type="function">
    <text evidence="6">Specifically catalyzes the NAD or NADP-dependent dehydrogenation of L-aspartate to iminoaspartate.</text>
</comment>
<sequence>MITVGLLGCGNIGHIIAKHQKSFSITAVYDQIEARADELAAASDARAYTDFTTFLSADFDIVVEAASVAAAQEYGEVILRSGRDFVVMSVGALSDTEFRERLVRTAKEMGKKIYVPSGAVMGLDNIKVGQISAIDTFLLRTTKSPASLSIRADVPTMIFSGKAHECIRDYPKNVNVSEALTLAAGHEVDVELWVDPDVDRNIHEIFIEGEFGDAYIRVRNIPSPENPATSYLAALSILTLLENLDNPLVIGT</sequence>
<dbReference type="InterPro" id="IPR036291">
    <property type="entry name" value="NAD(P)-bd_dom_sf"/>
</dbReference>
<evidence type="ECO:0000256" key="5">
    <source>
        <dbReference type="ARBA" id="ARBA00023027"/>
    </source>
</evidence>
<dbReference type="InterPro" id="IPR022487">
    <property type="entry name" value="Asp_DH_arc"/>
</dbReference>
<dbReference type="GO" id="GO:0016639">
    <property type="term" value="F:oxidoreductase activity, acting on the CH-NH2 group of donors, NAD or NADP as acceptor"/>
    <property type="evidence" value="ECO:0007669"/>
    <property type="project" value="UniProtKB-UniRule"/>
</dbReference>
<dbReference type="Pfam" id="PF01958">
    <property type="entry name" value="Asp_DH_C"/>
    <property type="match status" value="1"/>
</dbReference>
<dbReference type="GO" id="GO:0033735">
    <property type="term" value="F:aspartate dehydrogenase [NAD(P)+] activity"/>
    <property type="evidence" value="ECO:0007669"/>
    <property type="project" value="UniProtKB-EC"/>
</dbReference>
<dbReference type="InterPro" id="IPR005106">
    <property type="entry name" value="Asp/hSer_DH_NAD-bd"/>
</dbReference>
<keyword evidence="5 6" id="KW-0520">NAD</keyword>
<dbReference type="PANTHER" id="PTHR31873:SF6">
    <property type="entry name" value="ASPARTATE DEHYDROGENASE DOMAIN-CONTAINING PROTEIN"/>
    <property type="match status" value="1"/>
</dbReference>
<evidence type="ECO:0000256" key="4">
    <source>
        <dbReference type="ARBA" id="ARBA00023002"/>
    </source>
</evidence>
<keyword evidence="10" id="KW-1185">Reference proteome</keyword>
<accession>A0A8J8B5I2</accession>
<dbReference type="SUPFAM" id="SSF51735">
    <property type="entry name" value="NAD(P)-binding Rossmann-fold domains"/>
    <property type="match status" value="1"/>
</dbReference>
<dbReference type="HAMAP" id="MF_01265">
    <property type="entry name" value="NadX"/>
    <property type="match status" value="1"/>
</dbReference>
<evidence type="ECO:0000256" key="1">
    <source>
        <dbReference type="ARBA" id="ARBA00008331"/>
    </source>
</evidence>
<feature type="binding site" evidence="6">
    <location>
        <position position="175"/>
    </location>
    <ligand>
        <name>NAD(+)</name>
        <dbReference type="ChEBI" id="CHEBI:57540"/>
    </ligand>
</feature>
<dbReference type="InterPro" id="IPR020626">
    <property type="entry name" value="Asp_DH_prok"/>
</dbReference>
<proteinExistence type="inferred from homology"/>
<feature type="binding site" evidence="6">
    <location>
        <position position="119"/>
    </location>
    <ligand>
        <name>NAD(+)</name>
        <dbReference type="ChEBI" id="CHEBI:57540"/>
    </ligand>
</feature>
<comment type="caution">
    <text evidence="9">The sequence shown here is derived from an EMBL/GenBank/DDBJ whole genome shotgun (WGS) entry which is preliminary data.</text>
</comment>
<dbReference type="SUPFAM" id="SSF55347">
    <property type="entry name" value="Glyceraldehyde-3-phosphate dehydrogenase-like, C-terminal domain"/>
    <property type="match status" value="1"/>
</dbReference>
<comment type="catalytic activity">
    <reaction evidence="6">
        <text>L-aspartate + NADP(+) + H2O = oxaloacetate + NH4(+) + NADPH + H(+)</text>
        <dbReference type="Rhea" id="RHEA:11784"/>
        <dbReference type="ChEBI" id="CHEBI:15377"/>
        <dbReference type="ChEBI" id="CHEBI:15378"/>
        <dbReference type="ChEBI" id="CHEBI:16452"/>
        <dbReference type="ChEBI" id="CHEBI:28938"/>
        <dbReference type="ChEBI" id="CHEBI:29991"/>
        <dbReference type="ChEBI" id="CHEBI:57783"/>
        <dbReference type="ChEBI" id="CHEBI:58349"/>
        <dbReference type="EC" id="1.4.1.21"/>
    </reaction>
</comment>
<dbReference type="Gene3D" id="3.40.50.720">
    <property type="entry name" value="NAD(P)-binding Rossmann-like Domain"/>
    <property type="match status" value="1"/>
</dbReference>
<comment type="similarity">
    <text evidence="1 6">Belongs to the L-aspartate dehydrogenase family.</text>
</comment>
<dbReference type="InterPro" id="IPR011182">
    <property type="entry name" value="L-Asp_DH"/>
</dbReference>
<dbReference type="OrthoDB" id="15415at2157"/>
<dbReference type="PANTHER" id="PTHR31873">
    <property type="entry name" value="L-ASPARTATE DEHYDROGENASE-RELATED"/>
    <property type="match status" value="1"/>
</dbReference>
<organism evidence="9 10">
    <name type="scientific">Methanocalculus chunghsingensis</name>
    <dbReference type="NCBI Taxonomy" id="156457"/>
    <lineage>
        <taxon>Archaea</taxon>
        <taxon>Methanobacteriati</taxon>
        <taxon>Methanobacteriota</taxon>
        <taxon>Stenosarchaea group</taxon>
        <taxon>Methanomicrobia</taxon>
        <taxon>Methanomicrobiales</taxon>
        <taxon>Methanocalculaceae</taxon>
        <taxon>Methanocalculus</taxon>
    </lineage>
</organism>
<dbReference type="UniPathway" id="UPA00253">
    <property type="reaction ID" value="UER00456"/>
</dbReference>
<dbReference type="Pfam" id="PF03447">
    <property type="entry name" value="NAD_binding_3"/>
    <property type="match status" value="1"/>
</dbReference>
<feature type="domain" description="Aspartate dehydrogenase" evidence="7">
    <location>
        <begin position="154"/>
        <end position="237"/>
    </location>
</feature>
<evidence type="ECO:0000259" key="7">
    <source>
        <dbReference type="Pfam" id="PF01958"/>
    </source>
</evidence>
<evidence type="ECO:0000313" key="9">
    <source>
        <dbReference type="EMBL" id="MBR1369118.1"/>
    </source>
</evidence>
<evidence type="ECO:0000256" key="3">
    <source>
        <dbReference type="ARBA" id="ARBA00022857"/>
    </source>
</evidence>
<dbReference type="Gene3D" id="3.30.360.10">
    <property type="entry name" value="Dihydrodipicolinate Reductase, domain 2"/>
    <property type="match status" value="1"/>
</dbReference>
<comment type="pathway">
    <text evidence="6">Cofactor biosynthesis; NAD(+) biosynthesis; iminoaspartate from L-aspartate (dehydrogenase route): step 1/1.</text>
</comment>
<dbReference type="PIRSF" id="PIRSF005227">
    <property type="entry name" value="Asp_dh_NAD_syn"/>
    <property type="match status" value="1"/>
</dbReference>
<keyword evidence="2 6" id="KW-0662">Pyridine nucleotide biosynthesis</keyword>
<dbReference type="NCBIfam" id="NF009829">
    <property type="entry name" value="PRK13303.1-4"/>
    <property type="match status" value="1"/>
</dbReference>
<dbReference type="GO" id="GO:0051287">
    <property type="term" value="F:NAD binding"/>
    <property type="evidence" value="ECO:0007669"/>
    <property type="project" value="UniProtKB-UniRule"/>
</dbReference>
<name>A0A8J8B5I2_9EURY</name>
<reference evidence="9" key="1">
    <citation type="submission" date="2014-12" db="EMBL/GenBank/DDBJ databases">
        <authorList>
            <person name="Huang H.-H."/>
            <person name="Chen S.-C."/>
            <person name="Lai M.-C."/>
        </authorList>
    </citation>
    <scope>NUCLEOTIDE SEQUENCE</scope>
    <source>
        <strain evidence="9">K1F9705b</strain>
    </source>
</reference>
<gene>
    <name evidence="6" type="primary">nadX</name>
    <name evidence="9" type="ORF">RJ53_06260</name>
</gene>
<dbReference type="NCBIfam" id="TIGR03855">
    <property type="entry name" value="NAD_NadX"/>
    <property type="match status" value="1"/>
</dbReference>
<dbReference type="GO" id="GO:0050661">
    <property type="term" value="F:NADP binding"/>
    <property type="evidence" value="ECO:0007669"/>
    <property type="project" value="UniProtKB-UniRule"/>
</dbReference>
<dbReference type="RefSeq" id="WP_211530801.1">
    <property type="nucleotide sequence ID" value="NZ_JWHL01000008.1"/>
</dbReference>
<dbReference type="AlphaFoldDB" id="A0A8J8B5I2"/>